<evidence type="ECO:0000313" key="2">
    <source>
        <dbReference type="Proteomes" id="UP001174136"/>
    </source>
</evidence>
<evidence type="ECO:0000313" key="1">
    <source>
        <dbReference type="EMBL" id="KAK0136742.1"/>
    </source>
</evidence>
<dbReference type="PANTHER" id="PTHR45749">
    <property type="match status" value="1"/>
</dbReference>
<dbReference type="Proteomes" id="UP001174136">
    <property type="component" value="Unassembled WGS sequence"/>
</dbReference>
<dbReference type="AlphaFoldDB" id="A0AA47MAY9"/>
<comment type="caution">
    <text evidence="1">The sequence shown here is derived from an EMBL/GenBank/DDBJ whole genome shotgun (WGS) entry which is preliminary data.</text>
</comment>
<dbReference type="EMBL" id="JAOPHQ010005129">
    <property type="protein sequence ID" value="KAK0136742.1"/>
    <property type="molecule type" value="Genomic_DNA"/>
</dbReference>
<protein>
    <recommendedName>
        <fullName evidence="3">DUF4371 domain-containing protein</fullName>
    </recommendedName>
</protein>
<gene>
    <name evidence="1" type="ORF">N1851_027095</name>
</gene>
<dbReference type="PANTHER" id="PTHR45749:SF28">
    <property type="entry name" value="ZINC FINGER MYM-TYPE PROTEIN 1-LIKE-RELATED"/>
    <property type="match status" value="1"/>
</dbReference>
<reference evidence="1" key="1">
    <citation type="journal article" date="2023" name="Front. Mar. Sci.">
        <title>A new Merluccius polli reference genome to investigate the effects of global change in West African waters.</title>
        <authorList>
            <person name="Mateo J.L."/>
            <person name="Blanco-Fernandez C."/>
            <person name="Garcia-Vazquez E."/>
            <person name="Machado-Schiaffino G."/>
        </authorList>
    </citation>
    <scope>NUCLEOTIDE SEQUENCE</scope>
    <source>
        <strain evidence="1">C29</strain>
        <tissue evidence="1">Fin</tissue>
    </source>
</reference>
<proteinExistence type="predicted"/>
<name>A0AA47MAY9_MERPO</name>
<accession>A0AA47MAY9</accession>
<sequence>MKLAMLGEVNIAAQLDEGYHVSVRNHNKEVDNNRHILSKLIDCIKFCGSFELALRGHDESASSDNPGVFLGLVDLVASLDSAMKEHLEKATVFKVDFLTFLTFPKENCHFGQHCSKEVATRIPDALELS</sequence>
<organism evidence="1 2">
    <name type="scientific">Merluccius polli</name>
    <name type="common">Benguela hake</name>
    <name type="synonym">Merluccius cadenati</name>
    <dbReference type="NCBI Taxonomy" id="89951"/>
    <lineage>
        <taxon>Eukaryota</taxon>
        <taxon>Metazoa</taxon>
        <taxon>Chordata</taxon>
        <taxon>Craniata</taxon>
        <taxon>Vertebrata</taxon>
        <taxon>Euteleostomi</taxon>
        <taxon>Actinopterygii</taxon>
        <taxon>Neopterygii</taxon>
        <taxon>Teleostei</taxon>
        <taxon>Neoteleostei</taxon>
        <taxon>Acanthomorphata</taxon>
        <taxon>Zeiogadaria</taxon>
        <taxon>Gadariae</taxon>
        <taxon>Gadiformes</taxon>
        <taxon>Gadoidei</taxon>
        <taxon>Merlucciidae</taxon>
        <taxon>Merluccius</taxon>
    </lineage>
</organism>
<evidence type="ECO:0008006" key="3">
    <source>
        <dbReference type="Google" id="ProtNLM"/>
    </source>
</evidence>
<keyword evidence="2" id="KW-1185">Reference proteome</keyword>